<dbReference type="NCBIfam" id="TIGR03718">
    <property type="entry name" value="R_switched_Alx"/>
    <property type="match status" value="1"/>
</dbReference>
<evidence type="ECO:0000313" key="8">
    <source>
        <dbReference type="EMBL" id="SOC54533.1"/>
    </source>
</evidence>
<accession>A0A285VKN1</accession>
<feature type="transmembrane region" description="Helical" evidence="7">
    <location>
        <begin position="196"/>
        <end position="223"/>
    </location>
</feature>
<dbReference type="Proteomes" id="UP000219688">
    <property type="component" value="Unassembled WGS sequence"/>
</dbReference>
<evidence type="ECO:0000256" key="6">
    <source>
        <dbReference type="SAM" id="MobiDB-lite"/>
    </source>
</evidence>
<organism evidence="8 9">
    <name type="scientific">Ornithinimicrobium cerasi</name>
    <dbReference type="NCBI Taxonomy" id="2248773"/>
    <lineage>
        <taxon>Bacteria</taxon>
        <taxon>Bacillati</taxon>
        <taxon>Actinomycetota</taxon>
        <taxon>Actinomycetes</taxon>
        <taxon>Micrococcales</taxon>
        <taxon>Ornithinimicrobiaceae</taxon>
        <taxon>Ornithinimicrobium</taxon>
    </lineage>
</organism>
<comment type="subcellular location">
    <subcellularLocation>
        <location evidence="1">Membrane</location>
        <topology evidence="1">Multi-pass membrane protein</topology>
    </subcellularLocation>
</comment>
<evidence type="ECO:0000313" key="9">
    <source>
        <dbReference type="Proteomes" id="UP000219688"/>
    </source>
</evidence>
<keyword evidence="9" id="KW-1185">Reference proteome</keyword>
<protein>
    <submittedName>
        <fullName evidence="8">Tellurite resistance protein TerC</fullName>
    </submittedName>
</protein>
<dbReference type="GO" id="GO:0016020">
    <property type="term" value="C:membrane"/>
    <property type="evidence" value="ECO:0007669"/>
    <property type="project" value="UniProtKB-SubCell"/>
</dbReference>
<evidence type="ECO:0000256" key="2">
    <source>
        <dbReference type="ARBA" id="ARBA00007511"/>
    </source>
</evidence>
<dbReference type="InterPro" id="IPR022369">
    <property type="entry name" value="Integral_membrane_TerC_rswitch"/>
</dbReference>
<dbReference type="PANTHER" id="PTHR30238">
    <property type="entry name" value="MEMBRANE BOUND PREDICTED REDOX MODULATOR"/>
    <property type="match status" value="1"/>
</dbReference>
<comment type="similarity">
    <text evidence="2">Belongs to the TerC family.</text>
</comment>
<evidence type="ECO:0000256" key="3">
    <source>
        <dbReference type="ARBA" id="ARBA00022692"/>
    </source>
</evidence>
<dbReference type="Pfam" id="PF03741">
    <property type="entry name" value="TerC"/>
    <property type="match status" value="1"/>
</dbReference>
<proteinExistence type="inferred from homology"/>
<dbReference type="AlphaFoldDB" id="A0A285VKN1"/>
<evidence type="ECO:0000256" key="1">
    <source>
        <dbReference type="ARBA" id="ARBA00004141"/>
    </source>
</evidence>
<keyword evidence="3 7" id="KW-0812">Transmembrane</keyword>
<dbReference type="InterPro" id="IPR005496">
    <property type="entry name" value="Integral_membrane_TerC"/>
</dbReference>
<evidence type="ECO:0000256" key="4">
    <source>
        <dbReference type="ARBA" id="ARBA00022989"/>
    </source>
</evidence>
<dbReference type="PANTHER" id="PTHR30238:SF0">
    <property type="entry name" value="THYLAKOID MEMBRANE PROTEIN TERC, CHLOROPLASTIC"/>
    <property type="match status" value="1"/>
</dbReference>
<feature type="transmembrane region" description="Helical" evidence="7">
    <location>
        <begin position="102"/>
        <end position="125"/>
    </location>
</feature>
<reference evidence="9" key="1">
    <citation type="submission" date="2017-08" db="EMBL/GenBank/DDBJ databases">
        <authorList>
            <person name="Varghese N."/>
            <person name="Submissions S."/>
        </authorList>
    </citation>
    <scope>NUCLEOTIDE SEQUENCE [LARGE SCALE GENOMIC DNA]</scope>
    <source>
        <strain evidence="9">USBA17B2</strain>
    </source>
</reference>
<dbReference type="EMBL" id="OBQK01000003">
    <property type="protein sequence ID" value="SOC54533.1"/>
    <property type="molecule type" value="Genomic_DNA"/>
</dbReference>
<evidence type="ECO:0000256" key="7">
    <source>
        <dbReference type="SAM" id="Phobius"/>
    </source>
</evidence>
<feature type="compositionally biased region" description="Basic and acidic residues" evidence="6">
    <location>
        <begin position="351"/>
        <end position="360"/>
    </location>
</feature>
<gene>
    <name evidence="8" type="ORF">SAMN05421879_103217</name>
</gene>
<feature type="transmembrane region" description="Helical" evidence="7">
    <location>
        <begin position="299"/>
        <end position="321"/>
    </location>
</feature>
<sequence length="400" mass="43746">MTVPSWVWILTLVVIAAIFAFDLLVLGRRPHEPSRREVSVALSIYVGMAILFGLGVLVTSGGQLAGEFFAGWLTEYSLSIDNLFIFLIIMAKFGVPRKYQQFALMVGIVMALVMRAIFILVGAAAIERWSWVFYIFGAFLIYTAVKLARENLAHDDDGDEEYQENALLRAVEKRFPVTQSWDGGTKLRVVENGKRVLTPMFIVILALGTTDLLFALDSIPAIFGLTQEPYLVLMANVFALMGLRQLYFLLGDLLKRLVYLGLGLAVLLAFIGIKLILHAMHENELPFLNGGEHFDVPEIPIWLSLGAIVGILAVTAVASLLKTRRDVRAGLVDPEGADRLHLDDVSLFGESQHHHDRPEDGSSSGRRPAEKAGDAAAPQDTTNAGTGSEGRAGSDPDGRG</sequence>
<feature type="transmembrane region" description="Helical" evidence="7">
    <location>
        <begin position="131"/>
        <end position="148"/>
    </location>
</feature>
<keyword evidence="5 7" id="KW-0472">Membrane</keyword>
<feature type="transmembrane region" description="Helical" evidence="7">
    <location>
        <begin position="78"/>
        <end position="95"/>
    </location>
</feature>
<evidence type="ECO:0000256" key="5">
    <source>
        <dbReference type="ARBA" id="ARBA00023136"/>
    </source>
</evidence>
<feature type="transmembrane region" description="Helical" evidence="7">
    <location>
        <begin position="38"/>
        <end position="58"/>
    </location>
</feature>
<feature type="transmembrane region" description="Helical" evidence="7">
    <location>
        <begin position="257"/>
        <end position="279"/>
    </location>
</feature>
<name>A0A285VKN1_9MICO</name>
<feature type="region of interest" description="Disordered" evidence="6">
    <location>
        <begin position="349"/>
        <end position="400"/>
    </location>
</feature>
<keyword evidence="4 7" id="KW-1133">Transmembrane helix</keyword>
<feature type="transmembrane region" description="Helical" evidence="7">
    <location>
        <begin position="229"/>
        <end position="250"/>
    </location>
</feature>
<feature type="transmembrane region" description="Helical" evidence="7">
    <location>
        <begin position="6"/>
        <end position="26"/>
    </location>
</feature>